<dbReference type="Proteomes" id="UP000269097">
    <property type="component" value="Chromosome"/>
</dbReference>
<proteinExistence type="inferred from homology"/>
<evidence type="ECO:0000256" key="7">
    <source>
        <dbReference type="SAM" id="Phobius"/>
    </source>
</evidence>
<comment type="similarity">
    <text evidence="2">Belongs to the major facilitator superfamily.</text>
</comment>
<evidence type="ECO:0000256" key="3">
    <source>
        <dbReference type="ARBA" id="ARBA00022448"/>
    </source>
</evidence>
<protein>
    <submittedName>
        <fullName evidence="9">MFS transporter</fullName>
    </submittedName>
</protein>
<feature type="transmembrane region" description="Helical" evidence="7">
    <location>
        <begin position="366"/>
        <end position="385"/>
    </location>
</feature>
<feature type="domain" description="Major facilitator superfamily (MFS) profile" evidence="8">
    <location>
        <begin position="5"/>
        <end position="385"/>
    </location>
</feature>
<keyword evidence="6 7" id="KW-0472">Membrane</keyword>
<dbReference type="InterPro" id="IPR020846">
    <property type="entry name" value="MFS_dom"/>
</dbReference>
<dbReference type="PANTHER" id="PTHR23514">
    <property type="entry name" value="BYPASS OF STOP CODON PROTEIN 6"/>
    <property type="match status" value="1"/>
</dbReference>
<dbReference type="InterPro" id="IPR051788">
    <property type="entry name" value="MFS_Transporter"/>
</dbReference>
<feature type="transmembrane region" description="Helical" evidence="7">
    <location>
        <begin position="214"/>
        <end position="233"/>
    </location>
</feature>
<evidence type="ECO:0000256" key="2">
    <source>
        <dbReference type="ARBA" id="ARBA00008335"/>
    </source>
</evidence>
<evidence type="ECO:0000313" key="9">
    <source>
        <dbReference type="EMBL" id="AYQ73350.1"/>
    </source>
</evidence>
<dbReference type="RefSeq" id="WP_123041432.1">
    <property type="nucleotide sequence ID" value="NZ_CP033433.1"/>
</dbReference>
<feature type="transmembrane region" description="Helical" evidence="7">
    <location>
        <begin position="160"/>
        <end position="179"/>
    </location>
</feature>
<dbReference type="PROSITE" id="PS50850">
    <property type="entry name" value="MFS"/>
    <property type="match status" value="1"/>
</dbReference>
<dbReference type="InterPro" id="IPR036259">
    <property type="entry name" value="MFS_trans_sf"/>
</dbReference>
<gene>
    <name evidence="9" type="ORF">EAV92_12675</name>
</gene>
<feature type="transmembrane region" description="Helical" evidence="7">
    <location>
        <begin position="43"/>
        <end position="63"/>
    </location>
</feature>
<feature type="transmembrane region" description="Helical" evidence="7">
    <location>
        <begin position="70"/>
        <end position="86"/>
    </location>
</feature>
<organism evidence="9 10">
    <name type="scientific">Cohnella candidum</name>
    <dbReference type="NCBI Taxonomy" id="2674991"/>
    <lineage>
        <taxon>Bacteria</taxon>
        <taxon>Bacillati</taxon>
        <taxon>Bacillota</taxon>
        <taxon>Bacilli</taxon>
        <taxon>Bacillales</taxon>
        <taxon>Paenibacillaceae</taxon>
        <taxon>Cohnella</taxon>
    </lineage>
</organism>
<accession>A0A3G3JYM1</accession>
<feature type="transmembrane region" description="Helical" evidence="7">
    <location>
        <begin position="253"/>
        <end position="271"/>
    </location>
</feature>
<dbReference type="EMBL" id="CP033433">
    <property type="protein sequence ID" value="AYQ73350.1"/>
    <property type="molecule type" value="Genomic_DNA"/>
</dbReference>
<evidence type="ECO:0000256" key="1">
    <source>
        <dbReference type="ARBA" id="ARBA00004651"/>
    </source>
</evidence>
<feature type="transmembrane region" description="Helical" evidence="7">
    <location>
        <begin position="92"/>
        <end position="116"/>
    </location>
</feature>
<reference evidence="9 10" key="1">
    <citation type="submission" date="2018-10" db="EMBL/GenBank/DDBJ databases">
        <title>Genome Sequence of Cohnella sp.</title>
        <authorList>
            <person name="Srinivasan S."/>
            <person name="Kim M.K."/>
        </authorList>
    </citation>
    <scope>NUCLEOTIDE SEQUENCE [LARGE SCALE GENOMIC DNA]</scope>
    <source>
        <strain evidence="9 10">18JY8-7</strain>
    </source>
</reference>
<comment type="subcellular location">
    <subcellularLocation>
        <location evidence="1">Cell membrane</location>
        <topology evidence="1">Multi-pass membrane protein</topology>
    </subcellularLocation>
</comment>
<evidence type="ECO:0000256" key="4">
    <source>
        <dbReference type="ARBA" id="ARBA00022692"/>
    </source>
</evidence>
<evidence type="ECO:0000259" key="8">
    <source>
        <dbReference type="PROSITE" id="PS50850"/>
    </source>
</evidence>
<keyword evidence="5 7" id="KW-1133">Transmembrane helix</keyword>
<evidence type="ECO:0000256" key="6">
    <source>
        <dbReference type="ARBA" id="ARBA00023136"/>
    </source>
</evidence>
<evidence type="ECO:0000256" key="5">
    <source>
        <dbReference type="ARBA" id="ARBA00022989"/>
    </source>
</evidence>
<evidence type="ECO:0000313" key="10">
    <source>
        <dbReference type="Proteomes" id="UP000269097"/>
    </source>
</evidence>
<sequence>MATFFLIIIYMAFISLGLPDSLLGSAWPVMQGQLGASIDTAGAISMAIAGCTIFSSLFSGVVIQRFGTGLVTLVSVALTAGALLGFSHSPSVFWLILCSIPLGLGAGAVDAGLNSYVAAHYKAHHMSWLHCFWGVGATLGPIIMARYIDAGNAWRDGYLAISGIQGALVLLLFLTLPLWRKVHATAGHPVENERVPAQEAGGAESPVKRKGLKWSLMSFLFYCGAEATVGLWGSSYLVHVKDMDAAAAAQWVSLYYAGITVGRFITGFVTFKVSNKTLIRTGQWFAVAGALLVLLPLPAPLLLTGFIMIGLGLAPIFPCMLHETPVRFGQERSQKIMGYQMALAYTGSTLLPPLLGWLAAQTTIGIFPFFVAGYILFMLAASERINAMMASFRKTLQPERVSEKVS</sequence>
<dbReference type="Pfam" id="PF07690">
    <property type="entry name" value="MFS_1"/>
    <property type="match status" value="1"/>
</dbReference>
<dbReference type="PANTHER" id="PTHR23514:SF3">
    <property type="entry name" value="BYPASS OF STOP CODON PROTEIN 6"/>
    <property type="match status" value="1"/>
</dbReference>
<dbReference type="InterPro" id="IPR011701">
    <property type="entry name" value="MFS"/>
</dbReference>
<dbReference type="GO" id="GO:0022857">
    <property type="term" value="F:transmembrane transporter activity"/>
    <property type="evidence" value="ECO:0007669"/>
    <property type="project" value="InterPro"/>
</dbReference>
<dbReference type="SUPFAM" id="SSF103473">
    <property type="entry name" value="MFS general substrate transporter"/>
    <property type="match status" value="1"/>
</dbReference>
<feature type="transmembrane region" description="Helical" evidence="7">
    <location>
        <begin position="128"/>
        <end position="148"/>
    </location>
</feature>
<name>A0A3G3JYM1_9BACL</name>
<keyword evidence="3" id="KW-0813">Transport</keyword>
<dbReference type="GO" id="GO:0005886">
    <property type="term" value="C:plasma membrane"/>
    <property type="evidence" value="ECO:0007669"/>
    <property type="project" value="UniProtKB-SubCell"/>
</dbReference>
<dbReference type="KEGG" id="coh:EAV92_12675"/>
<dbReference type="AlphaFoldDB" id="A0A3G3JYM1"/>
<keyword evidence="10" id="KW-1185">Reference proteome</keyword>
<keyword evidence="4 7" id="KW-0812">Transmembrane</keyword>
<dbReference type="Gene3D" id="1.20.1250.20">
    <property type="entry name" value="MFS general substrate transporter like domains"/>
    <property type="match status" value="2"/>
</dbReference>